<feature type="transmembrane region" description="Helical" evidence="1">
    <location>
        <begin position="37"/>
        <end position="56"/>
    </location>
</feature>
<dbReference type="PANTHER" id="PTHR46178:SF9">
    <property type="entry name" value="SEVEN TM RECEPTOR"/>
    <property type="match status" value="1"/>
</dbReference>
<dbReference type="InterPro" id="IPR019421">
    <property type="entry name" value="7TM_GPCR_serpentine_rcpt_Srd"/>
</dbReference>
<name>A0AAN8FAQ2_TRICO</name>
<feature type="transmembrane region" description="Helical" evidence="1">
    <location>
        <begin position="86"/>
        <end position="113"/>
    </location>
</feature>
<protein>
    <recommendedName>
        <fullName evidence="4">G protein-coupled receptor</fullName>
    </recommendedName>
</protein>
<evidence type="ECO:0000256" key="1">
    <source>
        <dbReference type="SAM" id="Phobius"/>
    </source>
</evidence>
<evidence type="ECO:0008006" key="4">
    <source>
        <dbReference type="Google" id="ProtNLM"/>
    </source>
</evidence>
<reference evidence="2 3" key="1">
    <citation type="submission" date="2019-10" db="EMBL/GenBank/DDBJ databases">
        <title>Assembly and Annotation for the nematode Trichostrongylus colubriformis.</title>
        <authorList>
            <person name="Martin J."/>
        </authorList>
    </citation>
    <scope>NUCLEOTIDE SEQUENCE [LARGE SCALE GENOMIC DNA]</scope>
    <source>
        <strain evidence="2">G859</strain>
        <tissue evidence="2">Whole worm</tissue>
    </source>
</reference>
<dbReference type="EMBL" id="WIXE01018826">
    <property type="protein sequence ID" value="KAK5970572.1"/>
    <property type="molecule type" value="Genomic_DNA"/>
</dbReference>
<proteinExistence type="predicted"/>
<dbReference type="Proteomes" id="UP001331761">
    <property type="component" value="Unassembled WGS sequence"/>
</dbReference>
<comment type="caution">
    <text evidence="2">The sequence shown here is derived from an EMBL/GenBank/DDBJ whole genome shotgun (WGS) entry which is preliminary data.</text>
</comment>
<accession>A0AAN8FAQ2</accession>
<dbReference type="Pfam" id="PF10317">
    <property type="entry name" value="7TM_GPCR_Srd"/>
    <property type="match status" value="1"/>
</dbReference>
<gene>
    <name evidence="2" type="ORF">GCK32_010213</name>
</gene>
<keyword evidence="1" id="KW-0812">Transmembrane</keyword>
<evidence type="ECO:0000313" key="2">
    <source>
        <dbReference type="EMBL" id="KAK5970572.1"/>
    </source>
</evidence>
<keyword evidence="3" id="KW-1185">Reference proteome</keyword>
<sequence length="178" mass="19920">MWPNEILVDAVLYEWNGRIDLNSQVYLGYTSWGGVEAYKMALLIESLLLMLALAPVSPLCARQIHKAIHSGPLSARTEELHRQMHMFLTVQIACPTLLMHLPLCIMFFLFFTGLPSPLIISYLIGIAMSLNPLLASVTTIMYVKDYRKTLLTSLHLTKMQATVAQATVAHKTTFALTV</sequence>
<keyword evidence="1" id="KW-0472">Membrane</keyword>
<dbReference type="AlphaFoldDB" id="A0AAN8FAQ2"/>
<feature type="transmembrane region" description="Helical" evidence="1">
    <location>
        <begin position="119"/>
        <end position="143"/>
    </location>
</feature>
<evidence type="ECO:0000313" key="3">
    <source>
        <dbReference type="Proteomes" id="UP001331761"/>
    </source>
</evidence>
<organism evidence="2 3">
    <name type="scientific">Trichostrongylus colubriformis</name>
    <name type="common">Black scour worm</name>
    <dbReference type="NCBI Taxonomy" id="6319"/>
    <lineage>
        <taxon>Eukaryota</taxon>
        <taxon>Metazoa</taxon>
        <taxon>Ecdysozoa</taxon>
        <taxon>Nematoda</taxon>
        <taxon>Chromadorea</taxon>
        <taxon>Rhabditida</taxon>
        <taxon>Rhabditina</taxon>
        <taxon>Rhabditomorpha</taxon>
        <taxon>Strongyloidea</taxon>
        <taxon>Trichostrongylidae</taxon>
        <taxon>Trichostrongylus</taxon>
    </lineage>
</organism>
<keyword evidence="1" id="KW-1133">Transmembrane helix</keyword>
<dbReference type="SUPFAM" id="SSF81321">
    <property type="entry name" value="Family A G protein-coupled receptor-like"/>
    <property type="match status" value="1"/>
</dbReference>
<dbReference type="PANTHER" id="PTHR46178">
    <property type="entry name" value="SEVEN TM RECEPTOR"/>
    <property type="match status" value="1"/>
</dbReference>